<dbReference type="KEGG" id="pgm:PGRAT_19745"/>
<organism evidence="1 2">
    <name type="scientific">Paenibacillus graminis</name>
    <dbReference type="NCBI Taxonomy" id="189425"/>
    <lineage>
        <taxon>Bacteria</taxon>
        <taxon>Bacillati</taxon>
        <taxon>Bacillota</taxon>
        <taxon>Bacilli</taxon>
        <taxon>Bacillales</taxon>
        <taxon>Paenibacillaceae</taxon>
        <taxon>Paenibacillus</taxon>
    </lineage>
</organism>
<dbReference type="Proteomes" id="UP000029500">
    <property type="component" value="Chromosome"/>
</dbReference>
<dbReference type="InterPro" id="IPR046674">
    <property type="entry name" value="DUF6544"/>
</dbReference>
<dbReference type="HOGENOM" id="CLU_064054_0_0_9"/>
<dbReference type="RefSeq" id="WP_025708788.1">
    <property type="nucleotide sequence ID" value="NZ_CP009287.1"/>
</dbReference>
<protein>
    <submittedName>
        <fullName evidence="1">Uncharacterized protein</fullName>
    </submittedName>
</protein>
<dbReference type="EMBL" id="CP009287">
    <property type="protein sequence ID" value="AIQ69611.1"/>
    <property type="molecule type" value="Genomic_DNA"/>
</dbReference>
<sequence>MVLLLVILAGTAIGVTVFFKIPYSKTAAEFQRTADHYLTTPATLNDVFTSEDWKLLPYPVRKYFETSGWAGARKMSSMKAVFKGVNFILSPKKPAIQIDYTQYNFSEHPIRIALIKTSMYGIPFQGLDTYAEGKGSMKGVLAKMFTLFNQQGGEMDQACLVTFLSEALLLPSAAIQSCITWEPIDDTHAGATISCYGITARGIFSFSSNGECLSFTTDDRTAIGMDGSKQRVGWSALMKDYQRIDGIRQPTHLQAVWHYDSGDLVYFDSRNFRMEYSYNMTIK</sequence>
<dbReference type="Pfam" id="PF20181">
    <property type="entry name" value="DUF6544"/>
    <property type="match status" value="1"/>
</dbReference>
<reference evidence="1 2" key="1">
    <citation type="submission" date="2014-08" db="EMBL/GenBank/DDBJ databases">
        <title>Comparative genomics of the Paenibacillus odorifer group.</title>
        <authorList>
            <person name="den Bakker H.C."/>
            <person name="Tsai Y.-C."/>
            <person name="Martin N."/>
            <person name="Korlach J."/>
            <person name="Wiedmann M."/>
        </authorList>
    </citation>
    <scope>NUCLEOTIDE SEQUENCE [LARGE SCALE GENOMIC DNA]</scope>
    <source>
        <strain evidence="1 2">DSM 15220</strain>
    </source>
</reference>
<keyword evidence="2" id="KW-1185">Reference proteome</keyword>
<evidence type="ECO:0000313" key="1">
    <source>
        <dbReference type="EMBL" id="AIQ69611.1"/>
    </source>
</evidence>
<name>A0A089M734_9BACL</name>
<gene>
    <name evidence="1" type="ORF">PGRAT_19745</name>
</gene>
<dbReference type="STRING" id="189425.PGRAT_19745"/>
<proteinExistence type="predicted"/>
<accession>A0A089M734</accession>
<dbReference type="AlphaFoldDB" id="A0A089M734"/>
<dbReference type="eggNOG" id="ENOG502ZA6T">
    <property type="taxonomic scope" value="Bacteria"/>
</dbReference>
<evidence type="ECO:0000313" key="2">
    <source>
        <dbReference type="Proteomes" id="UP000029500"/>
    </source>
</evidence>